<accession>A0A0D3JCJ9</accession>
<dbReference type="GeneID" id="17283056"/>
<evidence type="ECO:0000313" key="1">
    <source>
        <dbReference type="EnsemblProtists" id="EOD21234"/>
    </source>
</evidence>
<dbReference type="Proteomes" id="UP000013827">
    <property type="component" value="Unassembled WGS sequence"/>
</dbReference>
<protein>
    <submittedName>
        <fullName evidence="1">Uncharacterized protein</fullName>
    </submittedName>
</protein>
<reference evidence="2" key="1">
    <citation type="journal article" date="2013" name="Nature">
        <title>Pan genome of the phytoplankton Emiliania underpins its global distribution.</title>
        <authorList>
            <person name="Read B.A."/>
            <person name="Kegel J."/>
            <person name="Klute M.J."/>
            <person name="Kuo A."/>
            <person name="Lefebvre S.C."/>
            <person name="Maumus F."/>
            <person name="Mayer C."/>
            <person name="Miller J."/>
            <person name="Monier A."/>
            <person name="Salamov A."/>
            <person name="Young J."/>
            <person name="Aguilar M."/>
            <person name="Claverie J.M."/>
            <person name="Frickenhaus S."/>
            <person name="Gonzalez K."/>
            <person name="Herman E.K."/>
            <person name="Lin Y.C."/>
            <person name="Napier J."/>
            <person name="Ogata H."/>
            <person name="Sarno A.F."/>
            <person name="Shmutz J."/>
            <person name="Schroeder D."/>
            <person name="de Vargas C."/>
            <person name="Verret F."/>
            <person name="von Dassow P."/>
            <person name="Valentin K."/>
            <person name="Van de Peer Y."/>
            <person name="Wheeler G."/>
            <person name="Dacks J.B."/>
            <person name="Delwiche C.F."/>
            <person name="Dyhrman S.T."/>
            <person name="Glockner G."/>
            <person name="John U."/>
            <person name="Richards T."/>
            <person name="Worden A.Z."/>
            <person name="Zhang X."/>
            <person name="Grigoriev I.V."/>
            <person name="Allen A.E."/>
            <person name="Bidle K."/>
            <person name="Borodovsky M."/>
            <person name="Bowler C."/>
            <person name="Brownlee C."/>
            <person name="Cock J.M."/>
            <person name="Elias M."/>
            <person name="Gladyshev V.N."/>
            <person name="Groth M."/>
            <person name="Guda C."/>
            <person name="Hadaegh A."/>
            <person name="Iglesias-Rodriguez M.D."/>
            <person name="Jenkins J."/>
            <person name="Jones B.M."/>
            <person name="Lawson T."/>
            <person name="Leese F."/>
            <person name="Lindquist E."/>
            <person name="Lobanov A."/>
            <person name="Lomsadze A."/>
            <person name="Malik S.B."/>
            <person name="Marsh M.E."/>
            <person name="Mackinder L."/>
            <person name="Mock T."/>
            <person name="Mueller-Roeber B."/>
            <person name="Pagarete A."/>
            <person name="Parker M."/>
            <person name="Probert I."/>
            <person name="Quesneville H."/>
            <person name="Raines C."/>
            <person name="Rensing S.A."/>
            <person name="Riano-Pachon D.M."/>
            <person name="Richier S."/>
            <person name="Rokitta S."/>
            <person name="Shiraiwa Y."/>
            <person name="Soanes D.M."/>
            <person name="van der Giezen M."/>
            <person name="Wahlund T.M."/>
            <person name="Williams B."/>
            <person name="Wilson W."/>
            <person name="Wolfe G."/>
            <person name="Wurch L.L."/>
        </authorList>
    </citation>
    <scope>NUCLEOTIDE SEQUENCE</scope>
</reference>
<dbReference type="EnsemblProtists" id="EOD21234">
    <property type="protein sequence ID" value="EOD21234"/>
    <property type="gene ID" value="EMIHUDRAFT_444552"/>
</dbReference>
<dbReference type="AlphaFoldDB" id="A0A0D3JCJ9"/>
<dbReference type="PaxDb" id="2903-EOD21234"/>
<name>A0A0D3JCJ9_EMIH1</name>
<dbReference type="HOGENOM" id="CLU_1622076_0_0_1"/>
<sequence length="164" mass="17593">MEVKELPPVVLATPVPTAAAVPCDDNPDLMAIIDEPGVWQGSIKIPCFPVSFHIQQTHARGSLMESGTTKPMLCGCALVDGTIFDTLQISPDFSSMTRQYSNGDAHQFTLTSFDIGAKTASYQVTGFMHGKPTAGTMLVDGRAHTRTVTLTAPQSFTYTLEKVA</sequence>
<reference evidence="1" key="2">
    <citation type="submission" date="2024-10" db="UniProtKB">
        <authorList>
            <consortium name="EnsemblProtists"/>
        </authorList>
    </citation>
    <scope>IDENTIFICATION</scope>
</reference>
<organism evidence="1 2">
    <name type="scientific">Emiliania huxleyi (strain CCMP1516)</name>
    <dbReference type="NCBI Taxonomy" id="280463"/>
    <lineage>
        <taxon>Eukaryota</taxon>
        <taxon>Haptista</taxon>
        <taxon>Haptophyta</taxon>
        <taxon>Prymnesiophyceae</taxon>
        <taxon>Isochrysidales</taxon>
        <taxon>Noelaerhabdaceae</taxon>
        <taxon>Emiliania</taxon>
    </lineage>
</organism>
<dbReference type="EnsemblProtists" id="EOD37786">
    <property type="protein sequence ID" value="EOD37786"/>
    <property type="gene ID" value="EMIHUDRAFT_440258"/>
</dbReference>
<dbReference type="KEGG" id="ehx:EMIHUDRAFT_444552"/>
<proteinExistence type="predicted"/>
<dbReference type="KEGG" id="ehx:EMIHUDRAFT_440258"/>
<dbReference type="GeneID" id="17266778"/>
<keyword evidence="2" id="KW-1185">Reference proteome</keyword>
<dbReference type="RefSeq" id="XP_005790215.1">
    <property type="nucleotide sequence ID" value="XM_005790158.1"/>
</dbReference>
<dbReference type="RefSeq" id="XP_005773663.1">
    <property type="nucleotide sequence ID" value="XM_005773606.1"/>
</dbReference>
<evidence type="ECO:0000313" key="2">
    <source>
        <dbReference type="Proteomes" id="UP000013827"/>
    </source>
</evidence>